<reference evidence="1" key="1">
    <citation type="submission" date="2014-09" db="EMBL/GenBank/DDBJ databases">
        <authorList>
            <person name="Magalhaes I.L.F."/>
            <person name="Oliveira U."/>
            <person name="Santos F.R."/>
            <person name="Vidigal T.H.D.A."/>
            <person name="Brescovit A.D."/>
            <person name="Santos A.J."/>
        </authorList>
    </citation>
    <scope>NUCLEOTIDE SEQUENCE</scope>
    <source>
        <tissue evidence="1">Shoot tissue taken approximately 20 cm above the soil surface</tissue>
    </source>
</reference>
<sequence length="32" mass="3706">MAFGEVNQVMQTPEQSMTIRSSIERGITKWHL</sequence>
<evidence type="ECO:0000313" key="1">
    <source>
        <dbReference type="EMBL" id="JAD37327.1"/>
    </source>
</evidence>
<protein>
    <submittedName>
        <fullName evidence="1">Uncharacterized protein</fullName>
    </submittedName>
</protein>
<accession>A0A0A8ZR57</accession>
<reference evidence="1" key="2">
    <citation type="journal article" date="2015" name="Data Brief">
        <title>Shoot transcriptome of the giant reed, Arundo donax.</title>
        <authorList>
            <person name="Barrero R.A."/>
            <person name="Guerrero F.D."/>
            <person name="Moolhuijzen P."/>
            <person name="Goolsby J.A."/>
            <person name="Tidwell J."/>
            <person name="Bellgard S.E."/>
            <person name="Bellgard M.I."/>
        </authorList>
    </citation>
    <scope>NUCLEOTIDE SEQUENCE</scope>
    <source>
        <tissue evidence="1">Shoot tissue taken approximately 20 cm above the soil surface</tissue>
    </source>
</reference>
<organism evidence="1">
    <name type="scientific">Arundo donax</name>
    <name type="common">Giant reed</name>
    <name type="synonym">Donax arundinaceus</name>
    <dbReference type="NCBI Taxonomy" id="35708"/>
    <lineage>
        <taxon>Eukaryota</taxon>
        <taxon>Viridiplantae</taxon>
        <taxon>Streptophyta</taxon>
        <taxon>Embryophyta</taxon>
        <taxon>Tracheophyta</taxon>
        <taxon>Spermatophyta</taxon>
        <taxon>Magnoliopsida</taxon>
        <taxon>Liliopsida</taxon>
        <taxon>Poales</taxon>
        <taxon>Poaceae</taxon>
        <taxon>PACMAD clade</taxon>
        <taxon>Arundinoideae</taxon>
        <taxon>Arundineae</taxon>
        <taxon>Arundo</taxon>
    </lineage>
</organism>
<name>A0A0A8ZR57_ARUDO</name>
<proteinExistence type="predicted"/>
<dbReference type="AlphaFoldDB" id="A0A0A8ZR57"/>
<dbReference type="EMBL" id="GBRH01260568">
    <property type="protein sequence ID" value="JAD37327.1"/>
    <property type="molecule type" value="Transcribed_RNA"/>
</dbReference>